<dbReference type="PROSITE" id="PS52015">
    <property type="entry name" value="TONB_CTD"/>
    <property type="match status" value="1"/>
</dbReference>
<protein>
    <submittedName>
        <fullName evidence="12">Energy transducer TonB</fullName>
    </submittedName>
</protein>
<keyword evidence="8" id="KW-1133">Transmembrane helix</keyword>
<comment type="caution">
    <text evidence="12">The sequence shown here is derived from an EMBL/GenBank/DDBJ whole genome shotgun (WGS) entry which is preliminary data.</text>
</comment>
<dbReference type="PANTHER" id="PTHR33446">
    <property type="entry name" value="PROTEIN TONB-RELATED"/>
    <property type="match status" value="1"/>
</dbReference>
<evidence type="ECO:0000256" key="5">
    <source>
        <dbReference type="ARBA" id="ARBA00022519"/>
    </source>
</evidence>
<dbReference type="NCBIfam" id="TIGR01352">
    <property type="entry name" value="tonB_Cterm"/>
    <property type="match status" value="1"/>
</dbReference>
<evidence type="ECO:0000313" key="13">
    <source>
        <dbReference type="Proteomes" id="UP000323866"/>
    </source>
</evidence>
<name>A0A5M8QKC2_9BACT</name>
<dbReference type="InterPro" id="IPR051045">
    <property type="entry name" value="TonB-dependent_transducer"/>
</dbReference>
<dbReference type="GO" id="GO:0015031">
    <property type="term" value="P:protein transport"/>
    <property type="evidence" value="ECO:0007669"/>
    <property type="project" value="UniProtKB-KW"/>
</dbReference>
<sequence>MRFAVCLFLSLLSVSAYAQDFRYFSKSFQSRQNEETRFERHYFLEENKVRVEDYADKKLKQKSTVEGTLVADEVDAYLWYIKNPLEHTLRPFFSTLKASTTVFFDDGKPAHEKYAKGTKLTFGQVWTKENVPLLVKGSGHDKVTTKDKTEEAHYVYQDSLLVSAFIYRTGPKDTLYLSYDKTAAPKAGLTAFTSKLAQTIQYPEDAIYHDREATVYIQFTVDEQGRLKDFVALNQEDFGFDKKAIEKLKAYPTWKPALLKGRPVKTRYTLPIVFRLE</sequence>
<dbReference type="SUPFAM" id="SSF74653">
    <property type="entry name" value="TolA/TonB C-terminal domain"/>
    <property type="match status" value="1"/>
</dbReference>
<comment type="subcellular location">
    <subcellularLocation>
        <location evidence="1">Cell inner membrane</location>
        <topology evidence="1">Single-pass membrane protein</topology>
        <orientation evidence="1">Periplasmic side</orientation>
    </subcellularLocation>
</comment>
<evidence type="ECO:0000259" key="11">
    <source>
        <dbReference type="PROSITE" id="PS52015"/>
    </source>
</evidence>
<keyword evidence="4" id="KW-1003">Cell membrane</keyword>
<evidence type="ECO:0000256" key="8">
    <source>
        <dbReference type="ARBA" id="ARBA00022989"/>
    </source>
</evidence>
<evidence type="ECO:0000256" key="1">
    <source>
        <dbReference type="ARBA" id="ARBA00004383"/>
    </source>
</evidence>
<evidence type="ECO:0000313" key="12">
    <source>
        <dbReference type="EMBL" id="KAA6435450.1"/>
    </source>
</evidence>
<reference evidence="12 13" key="1">
    <citation type="submission" date="2019-07" db="EMBL/GenBank/DDBJ databases">
        <authorList>
            <person name="Qu J.-H."/>
        </authorList>
    </citation>
    <scope>NUCLEOTIDE SEQUENCE [LARGE SCALE GENOMIC DNA]</scope>
    <source>
        <strain evidence="12 13">MDT1-10-3</strain>
    </source>
</reference>
<dbReference type="RefSeq" id="WP_149097643.1">
    <property type="nucleotide sequence ID" value="NZ_BMMG01000002.1"/>
</dbReference>
<dbReference type="AlphaFoldDB" id="A0A5M8QKC2"/>
<feature type="chain" id="PRO_5024446005" evidence="10">
    <location>
        <begin position="19"/>
        <end position="277"/>
    </location>
</feature>
<dbReference type="Pfam" id="PF03544">
    <property type="entry name" value="TonB_C"/>
    <property type="match status" value="1"/>
</dbReference>
<dbReference type="EMBL" id="VKKZ01000019">
    <property type="protein sequence ID" value="KAA6435450.1"/>
    <property type="molecule type" value="Genomic_DNA"/>
</dbReference>
<evidence type="ECO:0000256" key="3">
    <source>
        <dbReference type="ARBA" id="ARBA00022448"/>
    </source>
</evidence>
<gene>
    <name evidence="12" type="ORF">FOE74_05735</name>
</gene>
<dbReference type="OrthoDB" id="9812355at2"/>
<keyword evidence="6" id="KW-0812">Transmembrane</keyword>
<keyword evidence="9" id="KW-0472">Membrane</keyword>
<dbReference type="InterPro" id="IPR006260">
    <property type="entry name" value="TonB/TolA_C"/>
</dbReference>
<comment type="similarity">
    <text evidence="2">Belongs to the TonB family.</text>
</comment>
<keyword evidence="5" id="KW-0997">Cell inner membrane</keyword>
<dbReference type="GO" id="GO:0055085">
    <property type="term" value="P:transmembrane transport"/>
    <property type="evidence" value="ECO:0007669"/>
    <property type="project" value="InterPro"/>
</dbReference>
<evidence type="ECO:0000256" key="2">
    <source>
        <dbReference type="ARBA" id="ARBA00006555"/>
    </source>
</evidence>
<dbReference type="GO" id="GO:0031992">
    <property type="term" value="F:energy transducer activity"/>
    <property type="evidence" value="ECO:0007669"/>
    <property type="project" value="TreeGrafter"/>
</dbReference>
<evidence type="ECO:0000256" key="4">
    <source>
        <dbReference type="ARBA" id="ARBA00022475"/>
    </source>
</evidence>
<dbReference type="Proteomes" id="UP000323866">
    <property type="component" value="Unassembled WGS sequence"/>
</dbReference>
<dbReference type="Gene3D" id="3.30.1150.10">
    <property type="match status" value="1"/>
</dbReference>
<keyword evidence="7" id="KW-0653">Protein transport</keyword>
<evidence type="ECO:0000256" key="6">
    <source>
        <dbReference type="ARBA" id="ARBA00022692"/>
    </source>
</evidence>
<reference evidence="12 13" key="2">
    <citation type="submission" date="2019-09" db="EMBL/GenBank/DDBJ databases">
        <title>A bacterium isolated from glacier soil.</title>
        <authorList>
            <person name="Liu Q."/>
        </authorList>
    </citation>
    <scope>NUCLEOTIDE SEQUENCE [LARGE SCALE GENOMIC DNA]</scope>
    <source>
        <strain evidence="12 13">MDT1-10-3</strain>
    </source>
</reference>
<evidence type="ECO:0000256" key="7">
    <source>
        <dbReference type="ARBA" id="ARBA00022927"/>
    </source>
</evidence>
<evidence type="ECO:0000256" key="10">
    <source>
        <dbReference type="SAM" id="SignalP"/>
    </source>
</evidence>
<feature type="domain" description="TonB C-terminal" evidence="11">
    <location>
        <begin position="187"/>
        <end position="277"/>
    </location>
</feature>
<organism evidence="12 13">
    <name type="scientific">Rufibacter glacialis</name>
    <dbReference type="NCBI Taxonomy" id="1259555"/>
    <lineage>
        <taxon>Bacteria</taxon>
        <taxon>Pseudomonadati</taxon>
        <taxon>Bacteroidota</taxon>
        <taxon>Cytophagia</taxon>
        <taxon>Cytophagales</taxon>
        <taxon>Hymenobacteraceae</taxon>
        <taxon>Rufibacter</taxon>
    </lineage>
</organism>
<dbReference type="GO" id="GO:0098797">
    <property type="term" value="C:plasma membrane protein complex"/>
    <property type="evidence" value="ECO:0007669"/>
    <property type="project" value="TreeGrafter"/>
</dbReference>
<evidence type="ECO:0000256" key="9">
    <source>
        <dbReference type="ARBA" id="ARBA00023136"/>
    </source>
</evidence>
<keyword evidence="3" id="KW-0813">Transport</keyword>
<keyword evidence="10" id="KW-0732">Signal</keyword>
<proteinExistence type="inferred from homology"/>
<dbReference type="InterPro" id="IPR037682">
    <property type="entry name" value="TonB_C"/>
</dbReference>
<dbReference type="PANTHER" id="PTHR33446:SF2">
    <property type="entry name" value="PROTEIN TONB"/>
    <property type="match status" value="1"/>
</dbReference>
<feature type="signal peptide" evidence="10">
    <location>
        <begin position="1"/>
        <end position="18"/>
    </location>
</feature>
<accession>A0A5M8QKC2</accession>